<keyword evidence="1" id="KW-0472">Membrane</keyword>
<feature type="transmembrane region" description="Helical" evidence="1">
    <location>
        <begin position="82"/>
        <end position="103"/>
    </location>
</feature>
<sequence>MSRWWHGPVALVVIASLAVQLALIFTGGADANSGQTGEALRLGVRLWRLFSYFTIESNLLVLAAALVLVWRPTFDGPVWRVVRLDALLGILITGLVFAIMLAPQVHLTGAALAATVGFHYISPWATIAAWLLFGPRPRISWSTVAGAFVWPLAWLVYIFTQGAFTDWYPYPFLGRDGPGPRSSHPQRGLVVVLAPAFAALFKLADARMPALLRDTPTPDHRVSAPPERSAP</sequence>
<dbReference type="RefSeq" id="WP_237336073.1">
    <property type="nucleotide sequence ID" value="NZ_BAABCM010000006.1"/>
</dbReference>
<keyword evidence="3" id="KW-1185">Reference proteome</keyword>
<name>A0ABP7INB6_9PSEU</name>
<keyword evidence="1" id="KW-1133">Transmembrane helix</keyword>
<dbReference type="Proteomes" id="UP001501624">
    <property type="component" value="Unassembled WGS sequence"/>
</dbReference>
<evidence type="ECO:0008006" key="4">
    <source>
        <dbReference type="Google" id="ProtNLM"/>
    </source>
</evidence>
<gene>
    <name evidence="2" type="ORF">GCM10022380_46950</name>
</gene>
<feature type="transmembrane region" description="Helical" evidence="1">
    <location>
        <begin position="145"/>
        <end position="164"/>
    </location>
</feature>
<protein>
    <recommendedName>
        <fullName evidence="4">Integral membrane protein</fullName>
    </recommendedName>
</protein>
<proteinExistence type="predicted"/>
<evidence type="ECO:0000313" key="2">
    <source>
        <dbReference type="EMBL" id="GAA3822509.1"/>
    </source>
</evidence>
<dbReference type="NCBIfam" id="NF038065">
    <property type="entry name" value="Pr6Pr"/>
    <property type="match status" value="1"/>
</dbReference>
<feature type="transmembrane region" description="Helical" evidence="1">
    <location>
        <begin position="184"/>
        <end position="204"/>
    </location>
</feature>
<dbReference type="EMBL" id="BAABCM010000006">
    <property type="protein sequence ID" value="GAA3822509.1"/>
    <property type="molecule type" value="Genomic_DNA"/>
</dbReference>
<feature type="transmembrane region" description="Helical" evidence="1">
    <location>
        <begin position="49"/>
        <end position="70"/>
    </location>
</feature>
<comment type="caution">
    <text evidence="2">The sequence shown here is derived from an EMBL/GenBank/DDBJ whole genome shotgun (WGS) entry which is preliminary data.</text>
</comment>
<organism evidence="2 3">
    <name type="scientific">Amycolatopsis tucumanensis</name>
    <dbReference type="NCBI Taxonomy" id="401106"/>
    <lineage>
        <taxon>Bacteria</taxon>
        <taxon>Bacillati</taxon>
        <taxon>Actinomycetota</taxon>
        <taxon>Actinomycetes</taxon>
        <taxon>Pseudonocardiales</taxon>
        <taxon>Pseudonocardiaceae</taxon>
        <taxon>Amycolatopsis</taxon>
    </lineage>
</organism>
<evidence type="ECO:0000313" key="3">
    <source>
        <dbReference type="Proteomes" id="UP001501624"/>
    </source>
</evidence>
<feature type="transmembrane region" description="Helical" evidence="1">
    <location>
        <begin position="109"/>
        <end position="133"/>
    </location>
</feature>
<evidence type="ECO:0000256" key="1">
    <source>
        <dbReference type="SAM" id="Phobius"/>
    </source>
</evidence>
<accession>A0ABP7INB6</accession>
<reference evidence="3" key="1">
    <citation type="journal article" date="2019" name="Int. J. Syst. Evol. Microbiol.">
        <title>The Global Catalogue of Microorganisms (GCM) 10K type strain sequencing project: providing services to taxonomists for standard genome sequencing and annotation.</title>
        <authorList>
            <consortium name="The Broad Institute Genomics Platform"/>
            <consortium name="The Broad Institute Genome Sequencing Center for Infectious Disease"/>
            <person name="Wu L."/>
            <person name="Ma J."/>
        </authorList>
    </citation>
    <scope>NUCLEOTIDE SEQUENCE [LARGE SCALE GENOMIC DNA]</scope>
    <source>
        <strain evidence="3">JCM 17017</strain>
    </source>
</reference>
<keyword evidence="1" id="KW-0812">Transmembrane</keyword>
<dbReference type="InterPro" id="IPR049713">
    <property type="entry name" value="Pr6Pr-like"/>
</dbReference>